<dbReference type="Pfam" id="PF01979">
    <property type="entry name" value="Amidohydro_1"/>
    <property type="match status" value="1"/>
</dbReference>
<name>A0A8J6NYL8_9BACT</name>
<dbReference type="InterPro" id="IPR032466">
    <property type="entry name" value="Metal_Hydrolase"/>
</dbReference>
<comment type="cofactor">
    <cofactor evidence="4">
        <name>Zn(2+)</name>
        <dbReference type="ChEBI" id="CHEBI:29105"/>
    </cofactor>
    <text evidence="4">Binds 1 zinc ion per subunit.</text>
</comment>
<keyword evidence="3 4" id="KW-0862">Zinc</keyword>
<feature type="binding site" evidence="4">
    <location>
        <position position="218"/>
    </location>
    <ligand>
        <name>Zn(2+)</name>
        <dbReference type="ChEBI" id="CHEBI:29105"/>
    </ligand>
</feature>
<dbReference type="InterPro" id="IPR011059">
    <property type="entry name" value="Metal-dep_hydrolase_composite"/>
</dbReference>
<proteinExistence type="inferred from homology"/>
<reference evidence="6 7" key="1">
    <citation type="submission" date="2020-08" db="EMBL/GenBank/DDBJ databases">
        <title>Bridging the membrane lipid divide: bacteria of the FCB group superphylum have the potential to synthesize archaeal ether lipids.</title>
        <authorList>
            <person name="Villanueva L."/>
            <person name="Von Meijenfeldt F.A.B."/>
            <person name="Westbye A.B."/>
            <person name="Yadav S."/>
            <person name="Hopmans E.C."/>
            <person name="Dutilh B.E."/>
            <person name="Sinninghe Damste J.S."/>
        </authorList>
    </citation>
    <scope>NUCLEOTIDE SEQUENCE [LARGE SCALE GENOMIC DNA]</scope>
    <source>
        <strain evidence="6">NIOZ-UU17</strain>
    </source>
</reference>
<keyword evidence="2 4" id="KW-0378">Hydrolase</keyword>
<dbReference type="GO" id="GO:0090614">
    <property type="term" value="F:5'-methylthioadenosine deaminase activity"/>
    <property type="evidence" value="ECO:0007669"/>
    <property type="project" value="UniProtKB-UniRule"/>
</dbReference>
<evidence type="ECO:0000259" key="5">
    <source>
        <dbReference type="Pfam" id="PF01979"/>
    </source>
</evidence>
<feature type="binding site" evidence="4">
    <location>
        <position position="191"/>
    </location>
    <ligand>
        <name>substrate</name>
    </ligand>
</feature>
<dbReference type="InterPro" id="IPR050287">
    <property type="entry name" value="MTA/SAH_deaminase"/>
</dbReference>
<comment type="catalytic activity">
    <reaction evidence="4">
        <text>S-methyl-5'-thioadenosine + H2O + H(+) = S-methyl-5'-thioinosine + NH4(+)</text>
        <dbReference type="Rhea" id="RHEA:25025"/>
        <dbReference type="ChEBI" id="CHEBI:15377"/>
        <dbReference type="ChEBI" id="CHEBI:15378"/>
        <dbReference type="ChEBI" id="CHEBI:17509"/>
        <dbReference type="ChEBI" id="CHEBI:28938"/>
        <dbReference type="ChEBI" id="CHEBI:48595"/>
        <dbReference type="EC" id="3.5.4.31"/>
    </reaction>
</comment>
<comment type="function">
    <text evidence="4">Catalyzes the deamination of 5-methylthioadenosine and S-adenosyl-L-homocysteine into 5-methylthioinosine and S-inosyl-L-homocysteine, respectively. Is also able to deaminate adenosine.</text>
</comment>
<gene>
    <name evidence="4" type="primary">mtaD</name>
    <name evidence="6" type="ORF">H8D96_08055</name>
</gene>
<dbReference type="InterPro" id="IPR006680">
    <property type="entry name" value="Amidohydro-rel"/>
</dbReference>
<comment type="similarity">
    <text evidence="4">Belongs to the metallo-dependent hydrolases superfamily. MTA/SAH deaminase family.</text>
</comment>
<evidence type="ECO:0000256" key="3">
    <source>
        <dbReference type="ARBA" id="ARBA00022833"/>
    </source>
</evidence>
<dbReference type="PANTHER" id="PTHR43794">
    <property type="entry name" value="AMINOHYDROLASE SSNA-RELATED"/>
    <property type="match status" value="1"/>
</dbReference>
<dbReference type="Gene3D" id="3.20.20.140">
    <property type="entry name" value="Metal-dependent hydrolases"/>
    <property type="match status" value="1"/>
</dbReference>
<dbReference type="Gene3D" id="2.30.40.10">
    <property type="entry name" value="Urease, subunit C, domain 1"/>
    <property type="match status" value="1"/>
</dbReference>
<feature type="binding site" evidence="4">
    <location>
        <position position="306"/>
    </location>
    <ligand>
        <name>substrate</name>
    </ligand>
</feature>
<evidence type="ECO:0000256" key="4">
    <source>
        <dbReference type="HAMAP-Rule" id="MF_01281"/>
    </source>
</evidence>
<dbReference type="SUPFAM" id="SSF51338">
    <property type="entry name" value="Composite domain of metallo-dependent hydrolases"/>
    <property type="match status" value="1"/>
</dbReference>
<evidence type="ECO:0000313" key="7">
    <source>
        <dbReference type="Proteomes" id="UP000605201"/>
    </source>
</evidence>
<dbReference type="AlphaFoldDB" id="A0A8J6NYL8"/>
<sequence>MNFDIVIHNGILVTVNPDFDIMDDGLVCVKDGKLKQVEAGYGGRPLPEARETIDAGGGIIMPGLVNTHTHLPMTLFRGLADDLPLTKWLNEYIFPAERKHIRPETVRLGTLAACAEMILSGTTTCCDGYFYEDDVAAAVSQTGLRAVLGQGVIDFPAPGVPHPVDNVQNALKFVQKWQGISPLITPSIFCHSPYTCSETTLKKAKNAASAENVLFQIHTAETKSEYDQIQAQQQATPVKYLDNIGILDKNTLLVHCVWLDDDDLEIIGQRQAKVSHNPESNMKLASGIAPVPKLLTAGITVGLGTDGCASNNDLDLFREMDTAAKLHKVHLLDPTVMDAKTVLKMATIGSAGAIGLEKDIGSLEVGKQADIVIIDTFKPHLVPLYNPVSQIVYTAQGSDVRDVIVNGKVLLRNRKLLTIELEDILKKVADFAAVVKAT</sequence>
<dbReference type="GO" id="GO:0050270">
    <property type="term" value="F:S-adenosylhomocysteine deaminase activity"/>
    <property type="evidence" value="ECO:0007669"/>
    <property type="project" value="UniProtKB-UniRule"/>
</dbReference>
<feature type="binding site" evidence="4">
    <location>
        <position position="221"/>
    </location>
    <ligand>
        <name>substrate</name>
    </ligand>
</feature>
<evidence type="ECO:0000256" key="2">
    <source>
        <dbReference type="ARBA" id="ARBA00022801"/>
    </source>
</evidence>
<dbReference type="InterPro" id="IPR023512">
    <property type="entry name" value="Deaminase_MtaD/DadD"/>
</dbReference>
<feature type="domain" description="Amidohydrolase-related" evidence="5">
    <location>
        <begin position="59"/>
        <end position="409"/>
    </location>
</feature>
<dbReference type="FunFam" id="3.20.20.140:FF:000014">
    <property type="entry name" value="5-methylthioadenosine/S-adenosylhomocysteine deaminase"/>
    <property type="match status" value="1"/>
</dbReference>
<dbReference type="EMBL" id="JACNIG010000186">
    <property type="protein sequence ID" value="MBC8431860.1"/>
    <property type="molecule type" value="Genomic_DNA"/>
</dbReference>
<evidence type="ECO:0000256" key="1">
    <source>
        <dbReference type="ARBA" id="ARBA00022723"/>
    </source>
</evidence>
<comment type="caution">
    <text evidence="6">The sequence shown here is derived from an EMBL/GenBank/DDBJ whole genome shotgun (WGS) entry which is preliminary data.</text>
</comment>
<dbReference type="EC" id="3.5.4.28" evidence="4"/>
<dbReference type="Proteomes" id="UP000605201">
    <property type="component" value="Unassembled WGS sequence"/>
</dbReference>
<keyword evidence="1 4" id="KW-0479">Metal-binding</keyword>
<protein>
    <recommendedName>
        <fullName evidence="4">5-methylthioadenosine/S-adenosylhomocysteine deaminase</fullName>
        <shortName evidence="4">MTA/SAH deaminase</shortName>
        <ecNumber evidence="4">3.5.4.28</ecNumber>
        <ecNumber evidence="4">3.5.4.31</ecNumber>
    </recommendedName>
</protein>
<organism evidence="6 7">
    <name type="scientific">Candidatus Desulfatibia vada</name>
    <dbReference type="NCBI Taxonomy" id="2841696"/>
    <lineage>
        <taxon>Bacteria</taxon>
        <taxon>Pseudomonadati</taxon>
        <taxon>Thermodesulfobacteriota</taxon>
        <taxon>Desulfobacteria</taxon>
        <taxon>Desulfobacterales</taxon>
        <taxon>Desulfobacterales incertae sedis</taxon>
        <taxon>Candidatus Desulfatibia</taxon>
    </lineage>
</organism>
<feature type="binding site" evidence="4">
    <location>
        <position position="97"/>
    </location>
    <ligand>
        <name>substrate</name>
    </ligand>
</feature>
<comment type="catalytic activity">
    <reaction evidence="4">
        <text>S-adenosyl-L-homocysteine + H2O + H(+) = S-inosyl-L-homocysteine + NH4(+)</text>
        <dbReference type="Rhea" id="RHEA:20716"/>
        <dbReference type="ChEBI" id="CHEBI:15377"/>
        <dbReference type="ChEBI" id="CHEBI:15378"/>
        <dbReference type="ChEBI" id="CHEBI:28938"/>
        <dbReference type="ChEBI" id="CHEBI:57856"/>
        <dbReference type="ChEBI" id="CHEBI:57985"/>
        <dbReference type="EC" id="3.5.4.28"/>
    </reaction>
</comment>
<feature type="binding site" evidence="4">
    <location>
        <position position="306"/>
    </location>
    <ligand>
        <name>Zn(2+)</name>
        <dbReference type="ChEBI" id="CHEBI:29105"/>
    </ligand>
</feature>
<comment type="caution">
    <text evidence="4">Lacks conserved residue(s) required for the propagation of feature annotation.</text>
</comment>
<feature type="binding site" evidence="4">
    <location>
        <position position="68"/>
    </location>
    <ligand>
        <name>Zn(2+)</name>
        <dbReference type="ChEBI" id="CHEBI:29105"/>
    </ligand>
</feature>
<dbReference type="PANTHER" id="PTHR43794:SF11">
    <property type="entry name" value="AMIDOHYDROLASE-RELATED DOMAIN-CONTAINING PROTEIN"/>
    <property type="match status" value="1"/>
</dbReference>
<feature type="binding site" evidence="4">
    <location>
        <position position="70"/>
    </location>
    <ligand>
        <name>Zn(2+)</name>
        <dbReference type="ChEBI" id="CHEBI:29105"/>
    </ligand>
</feature>
<dbReference type="EC" id="3.5.4.31" evidence="4"/>
<accession>A0A8J6NYL8</accession>
<dbReference type="HAMAP" id="MF_01281">
    <property type="entry name" value="MTA_SAH_deamin"/>
    <property type="match status" value="1"/>
</dbReference>
<dbReference type="CDD" id="cd01298">
    <property type="entry name" value="ATZ_TRZ_like"/>
    <property type="match status" value="1"/>
</dbReference>
<evidence type="ECO:0000313" key="6">
    <source>
        <dbReference type="EMBL" id="MBC8431860.1"/>
    </source>
</evidence>
<dbReference type="GO" id="GO:0046872">
    <property type="term" value="F:metal ion binding"/>
    <property type="evidence" value="ECO:0007669"/>
    <property type="project" value="UniProtKB-KW"/>
</dbReference>
<dbReference type="SUPFAM" id="SSF51556">
    <property type="entry name" value="Metallo-dependent hydrolases"/>
    <property type="match status" value="1"/>
</dbReference>